<evidence type="ECO:0000256" key="2">
    <source>
        <dbReference type="SAM" id="SignalP"/>
    </source>
</evidence>
<proteinExistence type="inferred from homology"/>
<comment type="similarity">
    <text evidence="1">Belongs to the PstS family.</text>
</comment>
<dbReference type="Gene3D" id="3.40.190.10">
    <property type="entry name" value="Periplasmic binding protein-like II"/>
    <property type="match status" value="2"/>
</dbReference>
<name>A0A1C3K7W8_9BURK</name>
<evidence type="ECO:0000313" key="5">
    <source>
        <dbReference type="EMBL" id="SOE48165.1"/>
    </source>
</evidence>
<sequence>MNAFNLKKSVAAVVLAGLSMVGAAASAQTVVGGGATLPQGFYSDLISTEFSTQFAPYVGTGSGTGKTAFVTNNGSLFNAIGSAHYAGSDSALTQGNLNTYAATSGGNWGPVIQVPAFATPVLLPYRLASAPATGLDLSDEQVCQVFGVPDQTWGEVLGNGDTNQVVVVYRTDGSGTTELLANYLSQACEGWGFQVSNQFSTVVSGAIGAIPSHWIGVSGSGAMGQAAYLANVNARIGYLSPDPVFTGSNPAQVASINGAQPLASAIQAALPTPPDVADRANPLAWVPAYELPASGYPIFGTTNLLVNQCYTNSTVEANVKAFVARINALNSEATANLIDQHNFIKLSSAWNTVIDSTFLDATSPLGIGNATACGTNGRP</sequence>
<dbReference type="EMBL" id="FLRC01000054">
    <property type="protein sequence ID" value="SBT27508.1"/>
    <property type="molecule type" value="Genomic_DNA"/>
</dbReference>
<evidence type="ECO:0000313" key="4">
    <source>
        <dbReference type="EMBL" id="SBT27508.1"/>
    </source>
</evidence>
<dbReference type="PANTHER" id="PTHR42996">
    <property type="entry name" value="PHOSPHATE-BINDING PROTEIN PSTS"/>
    <property type="match status" value="1"/>
</dbReference>
<evidence type="ECO:0000313" key="6">
    <source>
        <dbReference type="Proteomes" id="UP000078558"/>
    </source>
</evidence>
<accession>A0A1C3K7W8</accession>
<dbReference type="InterPro" id="IPR050962">
    <property type="entry name" value="Phosphate-bind_PstS"/>
</dbReference>
<dbReference type="Proteomes" id="UP000078558">
    <property type="component" value="Chromosome I"/>
</dbReference>
<keyword evidence="6" id="KW-1185">Reference proteome</keyword>
<gene>
    <name evidence="4" type="ORF">ODI_02410</name>
    <name evidence="5" type="ORF">ODI_R1275</name>
</gene>
<keyword evidence="2" id="KW-0732">Signal</keyword>
<reference evidence="4 6" key="1">
    <citation type="submission" date="2016-06" db="EMBL/GenBank/DDBJ databases">
        <authorList>
            <person name="Kjaerup R.B."/>
            <person name="Dalgaard T.S."/>
            <person name="Juul-Madsen H.R."/>
        </authorList>
    </citation>
    <scope>NUCLEOTIDE SEQUENCE [LARGE SCALE GENOMIC DNA]</scope>
    <source>
        <strain evidence="4">Orrdi1</strain>
    </source>
</reference>
<reference evidence="5 6" key="2">
    <citation type="submission" date="2017-08" db="EMBL/GenBank/DDBJ databases">
        <authorList>
            <person name="de Groot N.N."/>
        </authorList>
    </citation>
    <scope>NUCLEOTIDE SEQUENCE [LARGE SCALE GENOMIC DNA]</scope>
    <source>
        <strain evidence="5">Orrdi1</strain>
    </source>
</reference>
<dbReference type="Pfam" id="PF12849">
    <property type="entry name" value="PBP_like_2"/>
    <property type="match status" value="1"/>
</dbReference>
<feature type="domain" description="PBP" evidence="3">
    <location>
        <begin position="24"/>
        <end position="322"/>
    </location>
</feature>
<dbReference type="AlphaFoldDB" id="A0A1C3K7W8"/>
<evidence type="ECO:0000256" key="1">
    <source>
        <dbReference type="ARBA" id="ARBA00008725"/>
    </source>
</evidence>
<feature type="chain" id="PRO_5015062724" evidence="2">
    <location>
        <begin position="28"/>
        <end position="379"/>
    </location>
</feature>
<dbReference type="KEGG" id="odi:ODI_R1275"/>
<dbReference type="PANTHER" id="PTHR42996:SF1">
    <property type="entry name" value="PHOSPHATE-BINDING PROTEIN PSTS"/>
    <property type="match status" value="1"/>
</dbReference>
<organism evidence="4 6">
    <name type="scientific">Orrella dioscoreae</name>
    <dbReference type="NCBI Taxonomy" id="1851544"/>
    <lineage>
        <taxon>Bacteria</taxon>
        <taxon>Pseudomonadati</taxon>
        <taxon>Pseudomonadota</taxon>
        <taxon>Betaproteobacteria</taxon>
        <taxon>Burkholderiales</taxon>
        <taxon>Alcaligenaceae</taxon>
        <taxon>Orrella</taxon>
    </lineage>
</organism>
<dbReference type="RefSeq" id="WP_082985500.1">
    <property type="nucleotide sequence ID" value="NZ_LT907988.1"/>
</dbReference>
<dbReference type="OrthoDB" id="9801510at2"/>
<dbReference type="EMBL" id="LT907988">
    <property type="protein sequence ID" value="SOE48165.1"/>
    <property type="molecule type" value="Genomic_DNA"/>
</dbReference>
<protein>
    <submittedName>
        <fullName evidence="4">Phosphate-binding DING protein (Related to PstS)</fullName>
    </submittedName>
</protein>
<dbReference type="STRING" id="1851544.ODI_02410"/>
<dbReference type="InterPro" id="IPR024370">
    <property type="entry name" value="PBP_domain"/>
</dbReference>
<dbReference type="SUPFAM" id="SSF53850">
    <property type="entry name" value="Periplasmic binding protein-like II"/>
    <property type="match status" value="1"/>
</dbReference>
<evidence type="ECO:0000259" key="3">
    <source>
        <dbReference type="Pfam" id="PF12849"/>
    </source>
</evidence>
<feature type="signal peptide" evidence="2">
    <location>
        <begin position="1"/>
        <end position="27"/>
    </location>
</feature>